<comment type="caution">
    <text evidence="1">The sequence shown here is derived from an EMBL/GenBank/DDBJ whole genome shotgun (WGS) entry which is preliminary data.</text>
</comment>
<name>A0ABP7NR24_9ACTN</name>
<sequence>MTSDVDDCSVDDYSGLVGRELPGGTCSIEQWKAWLMADALGDDPWAGGVHPVLAWMTSVGGMGLSWDEFFAWFGATAADGPMFGEHRTVFHGELTCADYRVSGTITSVDRKSGRRTGVFDVVGYELQLRRDDELVATCWNSLILPRGGAA</sequence>
<reference evidence="2" key="1">
    <citation type="journal article" date="2019" name="Int. J. Syst. Evol. Microbiol.">
        <title>The Global Catalogue of Microorganisms (GCM) 10K type strain sequencing project: providing services to taxonomists for standard genome sequencing and annotation.</title>
        <authorList>
            <consortium name="The Broad Institute Genomics Platform"/>
            <consortium name="The Broad Institute Genome Sequencing Center for Infectious Disease"/>
            <person name="Wu L."/>
            <person name="Ma J."/>
        </authorList>
    </citation>
    <scope>NUCLEOTIDE SEQUENCE [LARGE SCALE GENOMIC DNA]</scope>
    <source>
        <strain evidence="2">JCM 16923</strain>
    </source>
</reference>
<proteinExistence type="predicted"/>
<gene>
    <name evidence="1" type="ORF">GCM10022231_07820</name>
</gene>
<accession>A0ABP7NR24</accession>
<organism evidence="1 2">
    <name type="scientific">Gordonia caeni</name>
    <dbReference type="NCBI Taxonomy" id="1007097"/>
    <lineage>
        <taxon>Bacteria</taxon>
        <taxon>Bacillati</taxon>
        <taxon>Actinomycetota</taxon>
        <taxon>Actinomycetes</taxon>
        <taxon>Mycobacteriales</taxon>
        <taxon>Gordoniaceae</taxon>
        <taxon>Gordonia</taxon>
    </lineage>
</organism>
<keyword evidence="2" id="KW-1185">Reference proteome</keyword>
<evidence type="ECO:0000313" key="2">
    <source>
        <dbReference type="Proteomes" id="UP001418444"/>
    </source>
</evidence>
<dbReference type="Proteomes" id="UP001418444">
    <property type="component" value="Unassembled WGS sequence"/>
</dbReference>
<dbReference type="EMBL" id="BAAAZW010000002">
    <property type="protein sequence ID" value="GAA3952294.1"/>
    <property type="molecule type" value="Genomic_DNA"/>
</dbReference>
<evidence type="ECO:0008006" key="3">
    <source>
        <dbReference type="Google" id="ProtNLM"/>
    </source>
</evidence>
<protein>
    <recommendedName>
        <fullName evidence="3">N-terminal of MaoC-like dehydratase domain-containing protein</fullName>
    </recommendedName>
</protein>
<evidence type="ECO:0000313" key="1">
    <source>
        <dbReference type="EMBL" id="GAA3952294.1"/>
    </source>
</evidence>
<dbReference type="RefSeq" id="WP_344780814.1">
    <property type="nucleotide sequence ID" value="NZ_BAAAZW010000002.1"/>
</dbReference>